<reference evidence="7" key="1">
    <citation type="submission" date="2016-10" db="EMBL/GenBank/DDBJ databases">
        <authorList>
            <person name="Varghese N."/>
            <person name="Submissions S."/>
        </authorList>
    </citation>
    <scope>NUCLEOTIDE SEQUENCE [LARGE SCALE GENOMIC DNA]</scope>
    <source>
        <strain evidence="7">XJ109</strain>
    </source>
</reference>
<dbReference type="AlphaFoldDB" id="A0A1I4TQ31"/>
<dbReference type="PANTHER" id="PTHR33603">
    <property type="entry name" value="METHYLTRANSFERASE"/>
    <property type="match status" value="1"/>
</dbReference>
<feature type="binding site" evidence="5">
    <location>
        <position position="73"/>
    </location>
    <ligand>
        <name>S-adenosyl-L-methionine</name>
        <dbReference type="ChEBI" id="CHEBI:59789"/>
    </ligand>
</feature>
<comment type="catalytic activity">
    <reaction evidence="5">
        <text>pseudouridine(1915) in 23S rRNA + S-adenosyl-L-methionine = N(3)-methylpseudouridine(1915) in 23S rRNA + S-adenosyl-L-homocysteine + H(+)</text>
        <dbReference type="Rhea" id="RHEA:42752"/>
        <dbReference type="Rhea" id="RHEA-COMP:10221"/>
        <dbReference type="Rhea" id="RHEA-COMP:10222"/>
        <dbReference type="ChEBI" id="CHEBI:15378"/>
        <dbReference type="ChEBI" id="CHEBI:57856"/>
        <dbReference type="ChEBI" id="CHEBI:59789"/>
        <dbReference type="ChEBI" id="CHEBI:65314"/>
        <dbReference type="ChEBI" id="CHEBI:74486"/>
        <dbReference type="EC" id="2.1.1.177"/>
    </reaction>
</comment>
<dbReference type="Gene3D" id="3.40.1280.10">
    <property type="match status" value="1"/>
</dbReference>
<evidence type="ECO:0000256" key="1">
    <source>
        <dbReference type="ARBA" id="ARBA00022603"/>
    </source>
</evidence>
<dbReference type="GO" id="GO:0005737">
    <property type="term" value="C:cytoplasm"/>
    <property type="evidence" value="ECO:0007669"/>
    <property type="project" value="UniProtKB-SubCell"/>
</dbReference>
<dbReference type="OrthoDB" id="9806643at2"/>
<dbReference type="InterPro" id="IPR003742">
    <property type="entry name" value="RlmH-like"/>
</dbReference>
<gene>
    <name evidence="5" type="primary">rlmH</name>
    <name evidence="6" type="ORF">SAMN05421738_102299</name>
</gene>
<comment type="subunit">
    <text evidence="5">Homodimer.</text>
</comment>
<evidence type="ECO:0000313" key="7">
    <source>
        <dbReference type="Proteomes" id="UP000199149"/>
    </source>
</evidence>
<evidence type="ECO:0000313" key="6">
    <source>
        <dbReference type="EMBL" id="SFM78730.1"/>
    </source>
</evidence>
<dbReference type="Proteomes" id="UP000199149">
    <property type="component" value="Unassembled WGS sequence"/>
</dbReference>
<keyword evidence="5" id="KW-0698">rRNA processing</keyword>
<dbReference type="HAMAP" id="MF_00658">
    <property type="entry name" value="23SrRNA_methyltr_H"/>
    <property type="match status" value="1"/>
</dbReference>
<keyword evidence="5" id="KW-0963">Cytoplasm</keyword>
<dbReference type="SUPFAM" id="SSF75217">
    <property type="entry name" value="alpha/beta knot"/>
    <property type="match status" value="1"/>
</dbReference>
<evidence type="ECO:0000256" key="5">
    <source>
        <dbReference type="HAMAP-Rule" id="MF_00658"/>
    </source>
</evidence>
<keyword evidence="3 5" id="KW-0949">S-adenosyl-L-methionine</keyword>
<keyword evidence="2 5" id="KW-0808">Transferase</keyword>
<dbReference type="InterPro" id="IPR029026">
    <property type="entry name" value="tRNA_m1G_MTases_N"/>
</dbReference>
<comment type="subcellular location">
    <subcellularLocation>
        <location evidence="5">Cytoplasm</location>
    </subcellularLocation>
</comment>
<evidence type="ECO:0000256" key="3">
    <source>
        <dbReference type="ARBA" id="ARBA00022691"/>
    </source>
</evidence>
<dbReference type="Pfam" id="PF02590">
    <property type="entry name" value="SPOUT_MTase"/>
    <property type="match status" value="1"/>
</dbReference>
<comment type="function">
    <text evidence="5">Specifically methylates the pseudouridine at position 1915 (m3Psi1915) in 23S rRNA.</text>
</comment>
<dbReference type="CDD" id="cd18081">
    <property type="entry name" value="RlmH-like"/>
    <property type="match status" value="1"/>
</dbReference>
<proteinExistence type="inferred from homology"/>
<dbReference type="PIRSF" id="PIRSF004505">
    <property type="entry name" value="MT_bac"/>
    <property type="match status" value="1"/>
</dbReference>
<dbReference type="EC" id="2.1.1.177" evidence="5"/>
<dbReference type="STRING" id="684065.SAMN05421738_102299"/>
<name>A0A1I4TQ31_9FLAO</name>
<evidence type="ECO:0000256" key="4">
    <source>
        <dbReference type="ARBA" id="ARBA00038303"/>
    </source>
</evidence>
<organism evidence="6 7">
    <name type="scientific">Algoriella xinjiangensis</name>
    <dbReference type="NCBI Taxonomy" id="684065"/>
    <lineage>
        <taxon>Bacteria</taxon>
        <taxon>Pseudomonadati</taxon>
        <taxon>Bacteroidota</taxon>
        <taxon>Flavobacteriia</taxon>
        <taxon>Flavobacteriales</taxon>
        <taxon>Weeksellaceae</taxon>
        <taxon>Algoriella</taxon>
    </lineage>
</organism>
<sequence length="157" mass="18369">MNITTICIGKTDEKAIELLLQKYENRLPSHINYQRIEIPDLKNRKNLSEIQQKQKEAEQILNKIVNTDFVIILDEKGKQPTSKQFADDIQNYMNQSVKNLVFVIGGPYGFDESVYNRGNKKMSLSNMTFTHQMVRLFLTEQIYRGFSILQGKPYHHE</sequence>
<dbReference type="PANTHER" id="PTHR33603:SF1">
    <property type="entry name" value="RIBOSOMAL RNA LARGE SUBUNIT METHYLTRANSFERASE H"/>
    <property type="match status" value="1"/>
</dbReference>
<keyword evidence="1 5" id="KW-0489">Methyltransferase</keyword>
<feature type="binding site" evidence="5">
    <location>
        <begin position="124"/>
        <end position="129"/>
    </location>
    <ligand>
        <name>S-adenosyl-L-methionine</name>
        <dbReference type="ChEBI" id="CHEBI:59789"/>
    </ligand>
</feature>
<dbReference type="InterPro" id="IPR029028">
    <property type="entry name" value="Alpha/beta_knot_MTases"/>
</dbReference>
<feature type="binding site" evidence="5">
    <location>
        <position position="105"/>
    </location>
    <ligand>
        <name>S-adenosyl-L-methionine</name>
        <dbReference type="ChEBI" id="CHEBI:59789"/>
    </ligand>
</feature>
<dbReference type="RefSeq" id="WP_092906413.1">
    <property type="nucleotide sequence ID" value="NZ_FOUZ01000002.1"/>
</dbReference>
<accession>A0A1I4TQ31</accession>
<comment type="similarity">
    <text evidence="4 5">Belongs to the RNA methyltransferase RlmH family.</text>
</comment>
<dbReference type="EMBL" id="FOUZ01000002">
    <property type="protein sequence ID" value="SFM78730.1"/>
    <property type="molecule type" value="Genomic_DNA"/>
</dbReference>
<dbReference type="GO" id="GO:0070038">
    <property type="term" value="F:rRNA (pseudouridine-N3-)-methyltransferase activity"/>
    <property type="evidence" value="ECO:0007669"/>
    <property type="project" value="UniProtKB-UniRule"/>
</dbReference>
<dbReference type="NCBIfam" id="NF000990">
    <property type="entry name" value="PRK00103.2-4"/>
    <property type="match status" value="1"/>
</dbReference>
<evidence type="ECO:0000256" key="2">
    <source>
        <dbReference type="ARBA" id="ARBA00022679"/>
    </source>
</evidence>
<protein>
    <recommendedName>
        <fullName evidence="5">Ribosomal RNA large subunit methyltransferase H</fullName>
        <ecNumber evidence="5">2.1.1.177</ecNumber>
    </recommendedName>
    <alternativeName>
        <fullName evidence="5">23S rRNA (pseudouridine1915-N3)-methyltransferase</fullName>
    </alternativeName>
    <alternativeName>
        <fullName evidence="5">23S rRNA m3Psi1915 methyltransferase</fullName>
    </alternativeName>
    <alternativeName>
        <fullName evidence="5">rRNA (pseudouridine-N3-)-methyltransferase RlmH</fullName>
    </alternativeName>
</protein>
<keyword evidence="7" id="KW-1185">Reference proteome</keyword>